<evidence type="ECO:0000313" key="2">
    <source>
        <dbReference type="Proteomes" id="UP001428341"/>
    </source>
</evidence>
<keyword evidence="2" id="KW-1185">Reference proteome</keyword>
<accession>A0AAP0N0D6</accession>
<proteinExistence type="predicted"/>
<evidence type="ECO:0000313" key="1">
    <source>
        <dbReference type="EMBL" id="KAK9223367.1"/>
    </source>
</evidence>
<reference evidence="1 2" key="1">
    <citation type="submission" date="2024-05" db="EMBL/GenBank/DDBJ databases">
        <title>Haplotype-resolved chromosome-level genome assembly of Huyou (Citrus changshanensis).</title>
        <authorList>
            <person name="Miao C."/>
            <person name="Chen W."/>
            <person name="Wu Y."/>
            <person name="Wang L."/>
            <person name="Zhao S."/>
            <person name="Grierson D."/>
            <person name="Xu C."/>
            <person name="Chen K."/>
        </authorList>
    </citation>
    <scope>NUCLEOTIDE SEQUENCE [LARGE SCALE GENOMIC DNA]</scope>
    <source>
        <strain evidence="1">01-14</strain>
        <tissue evidence="1">Leaf</tissue>
    </source>
</reference>
<comment type="caution">
    <text evidence="1">The sequence shown here is derived from an EMBL/GenBank/DDBJ whole genome shotgun (WGS) entry which is preliminary data.</text>
</comment>
<dbReference type="AlphaFoldDB" id="A0AAP0N0D6"/>
<organism evidence="1 2">
    <name type="scientific">Citrus x changshan-huyou</name>
    <dbReference type="NCBI Taxonomy" id="2935761"/>
    <lineage>
        <taxon>Eukaryota</taxon>
        <taxon>Viridiplantae</taxon>
        <taxon>Streptophyta</taxon>
        <taxon>Embryophyta</taxon>
        <taxon>Tracheophyta</taxon>
        <taxon>Spermatophyta</taxon>
        <taxon>Magnoliopsida</taxon>
        <taxon>eudicotyledons</taxon>
        <taxon>Gunneridae</taxon>
        <taxon>Pentapetalae</taxon>
        <taxon>rosids</taxon>
        <taxon>malvids</taxon>
        <taxon>Sapindales</taxon>
        <taxon>Rutaceae</taxon>
        <taxon>Aurantioideae</taxon>
        <taxon>Citrus</taxon>
    </lineage>
</organism>
<protein>
    <submittedName>
        <fullName evidence="1">Uncharacterized protein</fullName>
    </submittedName>
</protein>
<name>A0AAP0N0D6_9ROSI</name>
<gene>
    <name evidence="1" type="ORF">WN944_011809</name>
</gene>
<sequence>MEFNSFLHGCLIEFLFPFGMSELGWNLMQIIEVSKMKMGKGFGTVNVSCLDNRAASDLLPKLVLAEALSLPHTIDLSRLMKYTEICANLTACSLPISTCSK</sequence>
<dbReference type="Proteomes" id="UP001428341">
    <property type="component" value="Unassembled WGS sequence"/>
</dbReference>
<dbReference type="EMBL" id="JBCGBO010000002">
    <property type="protein sequence ID" value="KAK9223367.1"/>
    <property type="molecule type" value="Genomic_DNA"/>
</dbReference>